<dbReference type="InterPro" id="IPR042047">
    <property type="entry name" value="SleB_dom1"/>
</dbReference>
<reference evidence="2 3" key="1">
    <citation type="submission" date="2024-09" db="EMBL/GenBank/DDBJ databases">
        <authorList>
            <person name="Sun Q."/>
            <person name="Mori K."/>
        </authorList>
    </citation>
    <scope>NUCLEOTIDE SEQUENCE [LARGE SCALE GENOMIC DNA]</scope>
    <source>
        <strain evidence="2 3">NCAIM B.02537</strain>
    </source>
</reference>
<evidence type="ECO:0000259" key="1">
    <source>
        <dbReference type="Pfam" id="PF07486"/>
    </source>
</evidence>
<dbReference type="Gene3D" id="1.10.10.2520">
    <property type="entry name" value="Cell wall hydrolase SleB, domain 1"/>
    <property type="match status" value="1"/>
</dbReference>
<keyword evidence="3" id="KW-1185">Reference proteome</keyword>
<comment type="caution">
    <text evidence="2">The sequence shown here is derived from an EMBL/GenBank/DDBJ whole genome shotgun (WGS) entry which is preliminary data.</text>
</comment>
<evidence type="ECO:0000313" key="2">
    <source>
        <dbReference type="EMBL" id="MFC0590376.1"/>
    </source>
</evidence>
<dbReference type="InterPro" id="IPR011105">
    <property type="entry name" value="Cell_wall_hydrolase_SleB"/>
</dbReference>
<accession>A0ABV6PKK3</accession>
<gene>
    <name evidence="2" type="ORF">ACFFF7_13245</name>
</gene>
<dbReference type="EMBL" id="JBHLTL010000006">
    <property type="protein sequence ID" value="MFC0590376.1"/>
    <property type="molecule type" value="Genomic_DNA"/>
</dbReference>
<dbReference type="GO" id="GO:0016787">
    <property type="term" value="F:hydrolase activity"/>
    <property type="evidence" value="ECO:0007669"/>
    <property type="project" value="UniProtKB-KW"/>
</dbReference>
<feature type="domain" description="Cell wall hydrolase SleB" evidence="1">
    <location>
        <begin position="115"/>
        <end position="222"/>
    </location>
</feature>
<sequence length="375" mass="39954">MAKAKARQATIAALLTALIAALAVVLGLSLERPLRVATTADTPIATLPGLPQEAPVLAQEPVMPADEARARNAADPFFSGPIAAAAPFRFAGSPEDFDRARECLALAAMAEAGGSDEGQRAVLQVILNRVRHPAFAKTVCGVVFEGAQRATGCQFSFTCDGSLSRQYGDAAWSAARRRAEEALKGHIFAAVGNATHYHTDWVYPYWSPRLVKLAQVDTHLFYRWPGYWGTPGAMRIAYRGGEPDMETLRDDAALPASPGPVASFAPLPPGTPKVSGGEVKVRDITGRGNFLLIANHDAAEAAANARKLCGASATCRVLGWSDAAAIPATFPVPPASRAAQKFSYSRDPSGAEIVLYSCEWFKSVPREQCIPRPRN</sequence>
<dbReference type="Pfam" id="PF07486">
    <property type="entry name" value="Hydrolase_2"/>
    <property type="match status" value="1"/>
</dbReference>
<protein>
    <submittedName>
        <fullName evidence="2">Cell wall hydrolase</fullName>
    </submittedName>
</protein>
<name>A0ABV6PKK3_9SPHN</name>
<keyword evidence="2" id="KW-0378">Hydrolase</keyword>
<organism evidence="2 3">
    <name type="scientific">Novosphingobium aquiterrae</name>
    <dbReference type="NCBI Taxonomy" id="624388"/>
    <lineage>
        <taxon>Bacteria</taxon>
        <taxon>Pseudomonadati</taxon>
        <taxon>Pseudomonadota</taxon>
        <taxon>Alphaproteobacteria</taxon>
        <taxon>Sphingomonadales</taxon>
        <taxon>Sphingomonadaceae</taxon>
        <taxon>Novosphingobium</taxon>
    </lineage>
</organism>
<dbReference type="RefSeq" id="WP_379481816.1">
    <property type="nucleotide sequence ID" value="NZ_JBHLTL010000006.1"/>
</dbReference>
<dbReference type="Proteomes" id="UP001589943">
    <property type="component" value="Unassembled WGS sequence"/>
</dbReference>
<evidence type="ECO:0000313" key="3">
    <source>
        <dbReference type="Proteomes" id="UP001589943"/>
    </source>
</evidence>
<proteinExistence type="predicted"/>